<organism evidence="2 3">
    <name type="scientific">Paenibacillus lycopersici</name>
    <dbReference type="NCBI Taxonomy" id="2704462"/>
    <lineage>
        <taxon>Bacteria</taxon>
        <taxon>Bacillati</taxon>
        <taxon>Bacillota</taxon>
        <taxon>Bacilli</taxon>
        <taxon>Bacillales</taxon>
        <taxon>Paenibacillaceae</taxon>
        <taxon>Paenibacillus</taxon>
    </lineage>
</organism>
<dbReference type="AlphaFoldDB" id="A0A6C0FV35"/>
<sequence>MNKTQIDARLLELKKKEQLIRSELEHKKIKYNKNEWFTSSRVQLLEDRLLTEDNSDHCYVSFLETNNSFAFPPKKPIFKNLLIYKQVNIHFAGEISGECEVRLVAITYLEKEKKSTYSISLNSNTEIPIDCEDGMRLALRIQGNGSFKLTSLTIEPIHKVSPVASRPIAYPLNISKQEKKLAKKVKVAMIVDEFTYESFRHECDAVYLSPDNWLETMQLERPDIFFCESAWSGKDPDKREWRGKIYSSINFKHENRKELLQIIQYCNENGIKTVFWNKEDPSHYEDSVHNFVDTAKKFDIIFTTAEECVDRYKNEYHHRQVYPLMFAVQPKQFNPIETFERSNDFIFAGSYYKQHPQRCGIMDAIFKNIVDLDADKLVIYDRQSNNDDPNHQFPDEFQPHIRQRLPYTQLDKAYKGSKFAININTETNSTTMFARRVFELMASNTLVVSNYSAGLDKHFGDLMYLLRTENSEDDRKVLEHAISIDSERQRLKALRHVLTNHTYEERMNYVLNIAGIAVEPNITNVCAIIFINNEAELIEAIDVFESQNYINKQLLLINRSDNHIETAEWLSKYGGNAVCITDMHMINKYGKQINDFISAQFVAFLSLDMYYGCNYLLDMLLSYKYLDTDTIVVKQVSSPSYRYTNSGHLFASILPKEALKRIEVGQIEATKDVLVGELFKIGYRIFNCDPYNVLLPQEITENNKVKITI</sequence>
<gene>
    <name evidence="2" type="ORF">GXP70_04280</name>
</gene>
<protein>
    <submittedName>
        <fullName evidence="2">Glycosyltransferase</fullName>
    </submittedName>
</protein>
<dbReference type="Proteomes" id="UP000476064">
    <property type="component" value="Chromosome"/>
</dbReference>
<dbReference type="RefSeq" id="WP_162355330.1">
    <property type="nucleotide sequence ID" value="NZ_CP048209.1"/>
</dbReference>
<dbReference type="EMBL" id="CP048209">
    <property type="protein sequence ID" value="QHT59263.1"/>
    <property type="molecule type" value="Genomic_DNA"/>
</dbReference>
<name>A0A6C0FV35_9BACL</name>
<proteinExistence type="predicted"/>
<dbReference type="InterPro" id="IPR055259">
    <property type="entry name" value="YkvP/CgeB_Glyco_trans-like"/>
</dbReference>
<dbReference type="GO" id="GO:0016740">
    <property type="term" value="F:transferase activity"/>
    <property type="evidence" value="ECO:0007669"/>
    <property type="project" value="UniProtKB-KW"/>
</dbReference>
<dbReference type="Pfam" id="PF13524">
    <property type="entry name" value="Glyco_trans_1_2"/>
    <property type="match status" value="1"/>
</dbReference>
<keyword evidence="3" id="KW-1185">Reference proteome</keyword>
<evidence type="ECO:0000313" key="3">
    <source>
        <dbReference type="Proteomes" id="UP000476064"/>
    </source>
</evidence>
<accession>A0A6C0FV35</accession>
<feature type="domain" description="Spore protein YkvP/CgeB glycosyl transferase-like" evidence="1">
    <location>
        <begin position="399"/>
        <end position="511"/>
    </location>
</feature>
<dbReference type="KEGG" id="plyc:GXP70_04280"/>
<reference evidence="2 3" key="1">
    <citation type="submission" date="2020-01" db="EMBL/GenBank/DDBJ databases">
        <title>Paenibacillus sp. nov., isolated from tomato rhizosphere.</title>
        <authorList>
            <person name="Weon H.-Y."/>
            <person name="Lee S.A."/>
        </authorList>
    </citation>
    <scope>NUCLEOTIDE SEQUENCE [LARGE SCALE GENOMIC DNA]</scope>
    <source>
        <strain evidence="2 3">12200R-189</strain>
    </source>
</reference>
<evidence type="ECO:0000313" key="2">
    <source>
        <dbReference type="EMBL" id="QHT59263.1"/>
    </source>
</evidence>
<keyword evidence="2" id="KW-0808">Transferase</keyword>
<evidence type="ECO:0000259" key="1">
    <source>
        <dbReference type="Pfam" id="PF13524"/>
    </source>
</evidence>